<name>A0A4Y2AZ29_ARAVE</name>
<accession>A0A4Y2AZ29</accession>
<protein>
    <submittedName>
        <fullName evidence="1">Uncharacterized protein</fullName>
    </submittedName>
</protein>
<proteinExistence type="predicted"/>
<evidence type="ECO:0000313" key="1">
    <source>
        <dbReference type="EMBL" id="GBL85351.1"/>
    </source>
</evidence>
<sequence length="145" mass="15846">MKNAAPILDSEALVTSTRTHKLKIFEALPPQFLFREQWLLVESLLSHGSGVSPFQDNISSGGTGFRAVVSNSGSARAAPVSSQQGRLRTLPGPPTVGCPHAFRLFKTQMSALFLASSKHWQYVGFFPYAPLRVTRLVDRSIPLPP</sequence>
<gene>
    <name evidence="1" type="ORF">AVEN_216945_1</name>
</gene>
<organism evidence="1 2">
    <name type="scientific">Araneus ventricosus</name>
    <name type="common">Orbweaver spider</name>
    <name type="synonym">Epeira ventricosa</name>
    <dbReference type="NCBI Taxonomy" id="182803"/>
    <lineage>
        <taxon>Eukaryota</taxon>
        <taxon>Metazoa</taxon>
        <taxon>Ecdysozoa</taxon>
        <taxon>Arthropoda</taxon>
        <taxon>Chelicerata</taxon>
        <taxon>Arachnida</taxon>
        <taxon>Araneae</taxon>
        <taxon>Araneomorphae</taxon>
        <taxon>Entelegynae</taxon>
        <taxon>Araneoidea</taxon>
        <taxon>Araneidae</taxon>
        <taxon>Araneus</taxon>
    </lineage>
</organism>
<dbReference type="AlphaFoldDB" id="A0A4Y2AZ29"/>
<keyword evidence="2" id="KW-1185">Reference proteome</keyword>
<dbReference type="EMBL" id="BGPR01233812">
    <property type="protein sequence ID" value="GBL85351.1"/>
    <property type="molecule type" value="Genomic_DNA"/>
</dbReference>
<reference evidence="1 2" key="1">
    <citation type="journal article" date="2019" name="Sci. Rep.">
        <title>Orb-weaving spider Araneus ventricosus genome elucidates the spidroin gene catalogue.</title>
        <authorList>
            <person name="Kono N."/>
            <person name="Nakamura H."/>
            <person name="Ohtoshi R."/>
            <person name="Moran D.A.P."/>
            <person name="Shinohara A."/>
            <person name="Yoshida Y."/>
            <person name="Fujiwara M."/>
            <person name="Mori M."/>
            <person name="Tomita M."/>
            <person name="Arakawa K."/>
        </authorList>
    </citation>
    <scope>NUCLEOTIDE SEQUENCE [LARGE SCALE GENOMIC DNA]</scope>
</reference>
<dbReference type="Proteomes" id="UP000499080">
    <property type="component" value="Unassembled WGS sequence"/>
</dbReference>
<comment type="caution">
    <text evidence="1">The sequence shown here is derived from an EMBL/GenBank/DDBJ whole genome shotgun (WGS) entry which is preliminary data.</text>
</comment>
<evidence type="ECO:0000313" key="2">
    <source>
        <dbReference type="Proteomes" id="UP000499080"/>
    </source>
</evidence>